<reference evidence="3" key="1">
    <citation type="submission" date="2017-06" db="EMBL/GenBank/DDBJ databases">
        <title>Genome analysis of Fimbriiglobus ruber SP5, the first member of the order Planctomycetales with confirmed chitinolytic capability.</title>
        <authorList>
            <person name="Ravin N.V."/>
            <person name="Rakitin A.L."/>
            <person name="Ivanova A.A."/>
            <person name="Beletsky A.V."/>
            <person name="Kulichevskaya I.S."/>
            <person name="Mardanov A.V."/>
            <person name="Dedysh S.N."/>
        </authorList>
    </citation>
    <scope>NUCLEOTIDE SEQUENCE [LARGE SCALE GENOMIC DNA]</scope>
    <source>
        <strain evidence="3">SP5</strain>
    </source>
</reference>
<evidence type="ECO:0000313" key="3">
    <source>
        <dbReference type="Proteomes" id="UP000214646"/>
    </source>
</evidence>
<dbReference type="Proteomes" id="UP000214646">
    <property type="component" value="Unassembled WGS sequence"/>
</dbReference>
<dbReference type="Pfam" id="PF18911">
    <property type="entry name" value="PKD_4"/>
    <property type="match status" value="1"/>
</dbReference>
<dbReference type="PROSITE" id="PS50093">
    <property type="entry name" value="PKD"/>
    <property type="match status" value="1"/>
</dbReference>
<protein>
    <recommendedName>
        <fullName evidence="1">PKD domain-containing protein</fullName>
    </recommendedName>
</protein>
<feature type="domain" description="PKD" evidence="1">
    <location>
        <begin position="42"/>
        <end position="78"/>
    </location>
</feature>
<dbReference type="SUPFAM" id="SSF49299">
    <property type="entry name" value="PKD domain"/>
    <property type="match status" value="1"/>
</dbReference>
<evidence type="ECO:0000259" key="1">
    <source>
        <dbReference type="PROSITE" id="PS50093"/>
    </source>
</evidence>
<dbReference type="AlphaFoldDB" id="A0A225DFC2"/>
<organism evidence="2 3">
    <name type="scientific">Fimbriiglobus ruber</name>
    <dbReference type="NCBI Taxonomy" id="1908690"/>
    <lineage>
        <taxon>Bacteria</taxon>
        <taxon>Pseudomonadati</taxon>
        <taxon>Planctomycetota</taxon>
        <taxon>Planctomycetia</taxon>
        <taxon>Gemmatales</taxon>
        <taxon>Gemmataceae</taxon>
        <taxon>Fimbriiglobus</taxon>
    </lineage>
</organism>
<dbReference type="Gene3D" id="2.60.40.10">
    <property type="entry name" value="Immunoglobulins"/>
    <property type="match status" value="1"/>
</dbReference>
<gene>
    <name evidence="2" type="ORF">FRUB_09937</name>
</gene>
<dbReference type="InterPro" id="IPR000601">
    <property type="entry name" value="PKD_dom"/>
</dbReference>
<dbReference type="CDD" id="cd00146">
    <property type="entry name" value="PKD"/>
    <property type="match status" value="1"/>
</dbReference>
<dbReference type="InterPro" id="IPR013783">
    <property type="entry name" value="Ig-like_fold"/>
</dbReference>
<dbReference type="InterPro" id="IPR035986">
    <property type="entry name" value="PKD_dom_sf"/>
</dbReference>
<comment type="caution">
    <text evidence="2">The sequence shown here is derived from an EMBL/GenBank/DDBJ whole genome shotgun (WGS) entry which is preliminary data.</text>
</comment>
<accession>A0A225DFC2</accession>
<evidence type="ECO:0000313" key="2">
    <source>
        <dbReference type="EMBL" id="OWK35095.1"/>
    </source>
</evidence>
<keyword evidence="3" id="KW-1185">Reference proteome</keyword>
<proteinExistence type="predicted"/>
<name>A0A225DFC2_9BACT</name>
<dbReference type="EMBL" id="NIDE01000019">
    <property type="protein sequence ID" value="OWK35095.1"/>
    <property type="molecule type" value="Genomic_DNA"/>
</dbReference>
<sequence>MYTTAIVNQVAKPSQPVANFAVTTDGLDMTCQNQATGESGWWDFGDGAPLEPFDPAQPSVAHKFAKPGNYSVKLTVRNFLMEENSRSVPVDLTPAALPPSITGLTVESIGGPKPVAPAAFRIKGEVKNAESIILDLGDKVEVNTETGPFERLVVFEKPGEYPIQVIATTGKTVTNQRRAVTVSPSAEGIISVILRVNGTGHRHDRHEHLSTPVLTHAAGAKMVERVVAAKPGHVILEAKVGKVTSQSVSNLKTEVAPDHKSVKISADWTGPSTTGNAPGGGDVMVPLLLVEEREKPATEAAQPETASAVFPGANSNVILALPPQPHGMSEFQRKIALEIRQARAAGQSTLFVNEPDVKFPWTKTIDGPGFALTFNATLVGEHVQILLTQTQIQAGR</sequence>